<dbReference type="HOGENOM" id="CLU_009281_3_0_0"/>
<evidence type="ECO:0000256" key="7">
    <source>
        <dbReference type="ARBA" id="ARBA00023277"/>
    </source>
</evidence>
<comment type="catalytic activity">
    <reaction evidence="8 10">
        <text>D-xylulose + ATP = D-xylulose 5-phosphate + ADP + H(+)</text>
        <dbReference type="Rhea" id="RHEA:10964"/>
        <dbReference type="ChEBI" id="CHEBI:15378"/>
        <dbReference type="ChEBI" id="CHEBI:17140"/>
        <dbReference type="ChEBI" id="CHEBI:30616"/>
        <dbReference type="ChEBI" id="CHEBI:57737"/>
        <dbReference type="ChEBI" id="CHEBI:456216"/>
        <dbReference type="EC" id="2.7.1.17"/>
    </reaction>
</comment>
<evidence type="ECO:0000256" key="9">
    <source>
        <dbReference type="RuleBase" id="RU003733"/>
    </source>
</evidence>
<dbReference type="Gene3D" id="3.30.420.40">
    <property type="match status" value="2"/>
</dbReference>
<dbReference type="Pfam" id="PF02782">
    <property type="entry name" value="FGGY_C"/>
    <property type="match status" value="1"/>
</dbReference>
<evidence type="ECO:0000256" key="2">
    <source>
        <dbReference type="ARBA" id="ARBA00022629"/>
    </source>
</evidence>
<dbReference type="GO" id="GO:0005524">
    <property type="term" value="F:ATP binding"/>
    <property type="evidence" value="ECO:0007669"/>
    <property type="project" value="UniProtKB-UniRule"/>
</dbReference>
<dbReference type="PROSITE" id="PS00445">
    <property type="entry name" value="FGGY_KINASES_2"/>
    <property type="match status" value="1"/>
</dbReference>
<keyword evidence="4 8" id="KW-0547">Nucleotide-binding</keyword>
<dbReference type="PATRIC" id="fig|1069640.6.peg.410"/>
<keyword evidence="3 8" id="KW-0808">Transferase</keyword>
<dbReference type="InterPro" id="IPR018483">
    <property type="entry name" value="Carb_kinase_FGGY_CS"/>
</dbReference>
<evidence type="ECO:0000256" key="3">
    <source>
        <dbReference type="ARBA" id="ARBA00022679"/>
    </source>
</evidence>
<protein>
    <recommendedName>
        <fullName evidence="8 10">Xylulose kinase</fullName>
        <shortName evidence="8 10">Xylulokinase</shortName>
        <ecNumber evidence="8 10">2.7.1.17</ecNumber>
    </recommendedName>
</protein>
<accession>A0A0E3ZA22</accession>
<dbReference type="KEGG" id="sns:VC03_02150"/>
<evidence type="ECO:0000256" key="4">
    <source>
        <dbReference type="ARBA" id="ARBA00022741"/>
    </source>
</evidence>
<keyword evidence="7 8" id="KW-0119">Carbohydrate metabolism</keyword>
<evidence type="ECO:0000259" key="12">
    <source>
        <dbReference type="Pfam" id="PF02782"/>
    </source>
</evidence>
<dbReference type="PANTHER" id="PTHR43095">
    <property type="entry name" value="SUGAR KINASE"/>
    <property type="match status" value="1"/>
</dbReference>
<evidence type="ECO:0000313" key="14">
    <source>
        <dbReference type="Proteomes" id="UP000033103"/>
    </source>
</evidence>
<evidence type="ECO:0000256" key="10">
    <source>
        <dbReference type="RuleBase" id="RU364073"/>
    </source>
</evidence>
<dbReference type="InterPro" id="IPR050406">
    <property type="entry name" value="FGGY_Carb_Kinase"/>
</dbReference>
<evidence type="ECO:0000256" key="8">
    <source>
        <dbReference type="HAMAP-Rule" id="MF_02220"/>
    </source>
</evidence>
<dbReference type="NCBIfam" id="TIGR01312">
    <property type="entry name" value="XylB"/>
    <property type="match status" value="1"/>
</dbReference>
<sequence>MSYVLGIDLGTSSLKGLVLNKNGEIVETEQYSYPLIQEKIGYSEQNPKFWVEALENVINNLSSKISDFTENLEGISFSGQMHSLVLLDKCGKVLRNAILWNDVRTTAECNEIMKDSLKLFEITKNRALEGFTLPKIMWVQKNEKEIWDNVRHILLPKDYLSFWLTGEYVTDYSDASGTLLLDLNKNEWSSYQLEKYDIPKEYMPKLLGSYELVGTIKAELKTKFNFKKNIKIFAGGADNACAALTTGIYDENKAMVSIGTSGVFLTLENNVDKEYNGKLHVFNHVIKGLYYSMGVTLSAGHSLEWFRKTFAKNSNFNELLEKIDEIPAGSNGLLFTPYIVGERTPHIDANIRGSFIGIDTSHNLNHFTKSVVEGITFSLKDSQELINEITNKKINEVISIGGGAKNKKWLQLQADIFGLNVKTVSVEQGPSLGAAMLSALGLSWYKNERECIKSLINYSNSYTPDNDKKEKYKNIYGIYKKIYDNTNLICKEINNKGVRNGNNKG</sequence>
<feature type="domain" description="Carbohydrate kinase FGGY N-terminal" evidence="11">
    <location>
        <begin position="3"/>
        <end position="244"/>
    </location>
</feature>
<feature type="domain" description="Carbohydrate kinase FGGY C-terminal" evidence="12">
    <location>
        <begin position="254"/>
        <end position="440"/>
    </location>
</feature>
<dbReference type="HAMAP" id="MF_02220">
    <property type="entry name" value="XylB"/>
    <property type="match status" value="1"/>
</dbReference>
<dbReference type="CDD" id="cd07808">
    <property type="entry name" value="ASKHA_NBD_FGGY_EcXK-like"/>
    <property type="match status" value="1"/>
</dbReference>
<reference evidence="13 14" key="1">
    <citation type="journal article" date="2012" name="BMC Genomics">
        <title>Genomic sequence analysis and characterization of Sneathia amnii sp. nov.</title>
        <authorList>
            <consortium name="Vaginal Microbiome Consortium (additional members)"/>
            <person name="Harwich M.D.Jr."/>
            <person name="Serrano M.G."/>
            <person name="Fettweis J.M."/>
            <person name="Alves J.M."/>
            <person name="Reimers M.A."/>
            <person name="Buck G.A."/>
            <person name="Jefferson K.K."/>
        </authorList>
    </citation>
    <scope>NUCLEOTIDE SEQUENCE [LARGE SCALE GENOMIC DNA]</scope>
    <source>
        <strain evidence="13 14">SN35</strain>
    </source>
</reference>
<dbReference type="GO" id="GO:0005998">
    <property type="term" value="P:xylulose catabolic process"/>
    <property type="evidence" value="ECO:0007669"/>
    <property type="project" value="UniProtKB-UniRule"/>
</dbReference>
<organism evidence="13 14">
    <name type="scientific">Sneathia vaginalis</name>
    <dbReference type="NCBI Taxonomy" id="187101"/>
    <lineage>
        <taxon>Bacteria</taxon>
        <taxon>Fusobacteriati</taxon>
        <taxon>Fusobacteriota</taxon>
        <taxon>Fusobacteriia</taxon>
        <taxon>Fusobacteriales</taxon>
        <taxon>Leptotrichiaceae</taxon>
        <taxon>Sneathia</taxon>
    </lineage>
</organism>
<dbReference type="GO" id="GO:0042732">
    <property type="term" value="P:D-xylose metabolic process"/>
    <property type="evidence" value="ECO:0007669"/>
    <property type="project" value="UniProtKB-KW"/>
</dbReference>
<dbReference type="AlphaFoldDB" id="A0A0E3ZA22"/>
<proteinExistence type="inferred from homology"/>
<dbReference type="InterPro" id="IPR006000">
    <property type="entry name" value="Xylulokinase"/>
</dbReference>
<evidence type="ECO:0000256" key="1">
    <source>
        <dbReference type="ARBA" id="ARBA00009156"/>
    </source>
</evidence>
<feature type="binding site" evidence="8">
    <location>
        <begin position="81"/>
        <end position="82"/>
    </location>
    <ligand>
        <name>substrate</name>
    </ligand>
</feature>
<keyword evidence="6 8" id="KW-0067">ATP-binding</keyword>
<gene>
    <name evidence="8 10" type="primary">xylB</name>
    <name evidence="13" type="ORF">VC03_02150</name>
</gene>
<dbReference type="EC" id="2.7.1.17" evidence="8 10"/>
<dbReference type="SUPFAM" id="SSF53067">
    <property type="entry name" value="Actin-like ATPase domain"/>
    <property type="match status" value="2"/>
</dbReference>
<dbReference type="GO" id="GO:0004856">
    <property type="term" value="F:D-xylulokinase activity"/>
    <property type="evidence" value="ECO:0007669"/>
    <property type="project" value="UniProtKB-UniRule"/>
</dbReference>
<dbReference type="STRING" id="187101.VC03_02150"/>
<dbReference type="Pfam" id="PF00370">
    <property type="entry name" value="FGGY_N"/>
    <property type="match status" value="1"/>
</dbReference>
<keyword evidence="14" id="KW-1185">Reference proteome</keyword>
<evidence type="ECO:0000313" key="13">
    <source>
        <dbReference type="EMBL" id="AKC95352.1"/>
    </source>
</evidence>
<evidence type="ECO:0000259" key="11">
    <source>
        <dbReference type="Pfam" id="PF00370"/>
    </source>
</evidence>
<dbReference type="RefSeq" id="WP_046328458.1">
    <property type="nucleotide sequence ID" value="NZ_CP011280.1"/>
</dbReference>
<evidence type="ECO:0000256" key="5">
    <source>
        <dbReference type="ARBA" id="ARBA00022777"/>
    </source>
</evidence>
<dbReference type="PROSITE" id="PS00933">
    <property type="entry name" value="FGGY_KINASES_1"/>
    <property type="match status" value="1"/>
</dbReference>
<dbReference type="Proteomes" id="UP000033103">
    <property type="component" value="Chromosome"/>
</dbReference>
<dbReference type="PANTHER" id="PTHR43095:SF5">
    <property type="entry name" value="XYLULOSE KINASE"/>
    <property type="match status" value="1"/>
</dbReference>
<feature type="site" description="Important for activity" evidence="8">
    <location>
        <position position="8"/>
    </location>
</feature>
<comment type="function">
    <text evidence="8">Catalyzes the phosphorylation of D-xylulose to D-xylulose 5-phosphate.</text>
</comment>
<dbReference type="InterPro" id="IPR018485">
    <property type="entry name" value="FGGY_C"/>
</dbReference>
<feature type="active site" description="Proton acceptor" evidence="8">
    <location>
        <position position="238"/>
    </location>
</feature>
<dbReference type="EMBL" id="CP011280">
    <property type="protein sequence ID" value="AKC95352.1"/>
    <property type="molecule type" value="Genomic_DNA"/>
</dbReference>
<evidence type="ECO:0000256" key="6">
    <source>
        <dbReference type="ARBA" id="ARBA00022840"/>
    </source>
</evidence>
<keyword evidence="2 8" id="KW-0859">Xylose metabolism</keyword>
<dbReference type="InterPro" id="IPR000577">
    <property type="entry name" value="Carb_kinase_FGGY"/>
</dbReference>
<comment type="similarity">
    <text evidence="1 8 9">Belongs to the FGGY kinase family.</text>
</comment>
<dbReference type="InterPro" id="IPR043129">
    <property type="entry name" value="ATPase_NBD"/>
</dbReference>
<name>A0A0E3ZA22_9FUSO</name>
<dbReference type="PIRSF" id="PIRSF000538">
    <property type="entry name" value="GlpK"/>
    <property type="match status" value="1"/>
</dbReference>
<dbReference type="InterPro" id="IPR018484">
    <property type="entry name" value="FGGY_N"/>
</dbReference>
<dbReference type="OrthoDB" id="9805576at2"/>
<keyword evidence="5 8" id="KW-0418">Kinase</keyword>